<dbReference type="AlphaFoldDB" id="A0A0F9TDB8"/>
<proteinExistence type="predicted"/>
<dbReference type="EMBL" id="LAZR01001300">
    <property type="protein sequence ID" value="KKN46986.1"/>
    <property type="molecule type" value="Genomic_DNA"/>
</dbReference>
<evidence type="ECO:0000313" key="1">
    <source>
        <dbReference type="EMBL" id="KKN46986.1"/>
    </source>
</evidence>
<sequence length="147" mass="16496">MVLAIDTKKSFPYVLECDRKQPCQCKGEKEDCTDCNGTGKQDVPTEKKTIFKLKVLTARELAKIQDNVTVNLGSGDVALKGGQKILDILASGIVGWENLKDGEGKDVDFKKEKGNYENWDYLSPDHRRELADAITEQNRMTEETVKN</sequence>
<reference evidence="1" key="1">
    <citation type="journal article" date="2015" name="Nature">
        <title>Complex archaea that bridge the gap between prokaryotes and eukaryotes.</title>
        <authorList>
            <person name="Spang A."/>
            <person name="Saw J.H."/>
            <person name="Jorgensen S.L."/>
            <person name="Zaremba-Niedzwiedzka K."/>
            <person name="Martijn J."/>
            <person name="Lind A.E."/>
            <person name="van Eijk R."/>
            <person name="Schleper C."/>
            <person name="Guy L."/>
            <person name="Ettema T.J."/>
        </authorList>
    </citation>
    <scope>NUCLEOTIDE SEQUENCE</scope>
</reference>
<accession>A0A0F9TDB8</accession>
<comment type="caution">
    <text evidence="1">The sequence shown here is derived from an EMBL/GenBank/DDBJ whole genome shotgun (WGS) entry which is preliminary data.</text>
</comment>
<gene>
    <name evidence="1" type="ORF">LCGC14_0667260</name>
</gene>
<name>A0A0F9TDB8_9ZZZZ</name>
<organism evidence="1">
    <name type="scientific">marine sediment metagenome</name>
    <dbReference type="NCBI Taxonomy" id="412755"/>
    <lineage>
        <taxon>unclassified sequences</taxon>
        <taxon>metagenomes</taxon>
        <taxon>ecological metagenomes</taxon>
    </lineage>
</organism>
<protein>
    <submittedName>
        <fullName evidence="1">Uncharacterized protein</fullName>
    </submittedName>
</protein>